<dbReference type="Gene3D" id="2.30.30.100">
    <property type="match status" value="1"/>
</dbReference>
<dbReference type="InterPro" id="IPR003142">
    <property type="entry name" value="BPL_C"/>
</dbReference>
<evidence type="ECO:0000256" key="3">
    <source>
        <dbReference type="ARBA" id="ARBA00022840"/>
    </source>
</evidence>
<proteinExistence type="predicted"/>
<evidence type="ECO:0000256" key="1">
    <source>
        <dbReference type="ARBA" id="ARBA00022598"/>
    </source>
</evidence>
<dbReference type="eggNOG" id="COG0340">
    <property type="taxonomic scope" value="Bacteria"/>
</dbReference>
<dbReference type="STRING" id="1179773.BN6_76700"/>
<evidence type="ECO:0000313" key="9">
    <source>
        <dbReference type="Proteomes" id="UP000006281"/>
    </source>
</evidence>
<dbReference type="Pfam" id="PF02237">
    <property type="entry name" value="BPL_C"/>
    <property type="match status" value="1"/>
</dbReference>
<dbReference type="PROSITE" id="PS51733">
    <property type="entry name" value="BPL_LPL_CATALYTIC"/>
    <property type="match status" value="1"/>
</dbReference>
<keyword evidence="9" id="KW-1185">Reference proteome</keyword>
<dbReference type="CDD" id="cd16442">
    <property type="entry name" value="BPL"/>
    <property type="match status" value="1"/>
</dbReference>
<dbReference type="InterPro" id="IPR008988">
    <property type="entry name" value="Transcriptional_repressor_C"/>
</dbReference>
<dbReference type="KEGG" id="sesp:BN6_76700"/>
<feature type="region of interest" description="Disordered" evidence="6">
    <location>
        <begin position="1"/>
        <end position="21"/>
    </location>
</feature>
<dbReference type="SUPFAM" id="SSF50037">
    <property type="entry name" value="C-terminal domain of transcriptional repressors"/>
    <property type="match status" value="1"/>
</dbReference>
<evidence type="ECO:0000256" key="6">
    <source>
        <dbReference type="SAM" id="MobiDB-lite"/>
    </source>
</evidence>
<dbReference type="EMBL" id="HE804045">
    <property type="protein sequence ID" value="CCH34891.1"/>
    <property type="molecule type" value="Genomic_DNA"/>
</dbReference>
<dbReference type="PATRIC" id="fig|1179773.3.peg.7745"/>
<evidence type="ECO:0000259" key="7">
    <source>
        <dbReference type="PROSITE" id="PS51733"/>
    </source>
</evidence>
<dbReference type="EC" id="6.3.4.15" evidence="5"/>
<dbReference type="Pfam" id="PF03099">
    <property type="entry name" value="BPL_LplA_LipB"/>
    <property type="match status" value="1"/>
</dbReference>
<dbReference type="Gene3D" id="3.30.930.10">
    <property type="entry name" value="Bira Bifunctional Protein, Domain 2"/>
    <property type="match status" value="1"/>
</dbReference>
<feature type="domain" description="BPL/LPL catalytic" evidence="7">
    <location>
        <begin position="29"/>
        <end position="212"/>
    </location>
</feature>
<dbReference type="Proteomes" id="UP000006281">
    <property type="component" value="Chromosome"/>
</dbReference>
<dbReference type="GO" id="GO:0004077">
    <property type="term" value="F:biotin--[biotin carboxyl-carrier protein] ligase activity"/>
    <property type="evidence" value="ECO:0007669"/>
    <property type="project" value="UniProtKB-EC"/>
</dbReference>
<dbReference type="PANTHER" id="PTHR12835">
    <property type="entry name" value="BIOTIN PROTEIN LIGASE"/>
    <property type="match status" value="1"/>
</dbReference>
<dbReference type="NCBIfam" id="TIGR00121">
    <property type="entry name" value="birA_ligase"/>
    <property type="match status" value="1"/>
</dbReference>
<dbReference type="GO" id="GO:0005524">
    <property type="term" value="F:ATP binding"/>
    <property type="evidence" value="ECO:0007669"/>
    <property type="project" value="UniProtKB-KW"/>
</dbReference>
<organism evidence="8 9">
    <name type="scientific">Saccharothrix espanaensis (strain ATCC 51144 / DSM 44229 / JCM 9112 / NBRC 15066 / NRRL 15764)</name>
    <dbReference type="NCBI Taxonomy" id="1179773"/>
    <lineage>
        <taxon>Bacteria</taxon>
        <taxon>Bacillati</taxon>
        <taxon>Actinomycetota</taxon>
        <taxon>Actinomycetes</taxon>
        <taxon>Pseudonocardiales</taxon>
        <taxon>Pseudonocardiaceae</taxon>
        <taxon>Saccharothrix</taxon>
    </lineage>
</organism>
<evidence type="ECO:0000313" key="8">
    <source>
        <dbReference type="EMBL" id="CCH34891.1"/>
    </source>
</evidence>
<dbReference type="SUPFAM" id="SSF55681">
    <property type="entry name" value="Class II aaRS and biotin synthetases"/>
    <property type="match status" value="1"/>
</dbReference>
<dbReference type="PANTHER" id="PTHR12835:SF5">
    <property type="entry name" value="BIOTIN--PROTEIN LIGASE"/>
    <property type="match status" value="1"/>
</dbReference>
<keyword evidence="4" id="KW-0092">Biotin</keyword>
<dbReference type="InterPro" id="IPR004408">
    <property type="entry name" value="Biotin_CoA_COase_ligase"/>
</dbReference>
<dbReference type="InterPro" id="IPR045864">
    <property type="entry name" value="aa-tRNA-synth_II/BPL/LPL"/>
</dbReference>
<dbReference type="HOGENOM" id="CLU_051096_0_0_11"/>
<name>K0K943_SACES</name>
<keyword evidence="1 8" id="KW-0436">Ligase</keyword>
<accession>K0K943</accession>
<protein>
    <recommendedName>
        <fullName evidence="5">biotin--[biotin carboxyl-carrier protein] ligase</fullName>
        <ecNumber evidence="5">6.3.4.15</ecNumber>
    </recommendedName>
</protein>
<evidence type="ECO:0000256" key="2">
    <source>
        <dbReference type="ARBA" id="ARBA00022741"/>
    </source>
</evidence>
<dbReference type="GO" id="GO:0005737">
    <property type="term" value="C:cytoplasm"/>
    <property type="evidence" value="ECO:0007669"/>
    <property type="project" value="TreeGrafter"/>
</dbReference>
<dbReference type="BioCyc" id="SESP1179773:BN6_RS37075-MONOMER"/>
<sequence length="283" mass="29445">MITRPAPPPHRSDEARGAGRSYAPVMPLDAADLRSRLVGPYGQLDVVASTGSTNADLRDATRDRTVLIAEEQTAGQGRRGRGWVSPGGGLYLSVLFRPAAVPAARLPWLTLLAGVALIRTAASVGVEADLKWPNDLLVGDRKAAGVLAEITQDHAVVVGIGLNVAALPPDVEPGVGGLAPTSLEEHAGGPVDRAGVAVTLLTELDRLERLWRDAGGDPVATGLLDEYRAHCGTVGRSVRVELPGGHLAGTARSVEADGTLVLRDDAGKDHVVSAGDVVHLRVR</sequence>
<keyword evidence="2" id="KW-0547">Nucleotide-binding</keyword>
<dbReference type="AlphaFoldDB" id="K0K943"/>
<reference evidence="8 9" key="1">
    <citation type="journal article" date="2012" name="BMC Genomics">
        <title>Complete genome sequence of Saccharothrix espanaensis DSM 44229T and comparison to the other completely sequenced Pseudonocardiaceae.</title>
        <authorList>
            <person name="Strobel T."/>
            <person name="Al-Dilaimi A."/>
            <person name="Blom J."/>
            <person name="Gessner A."/>
            <person name="Kalinowski J."/>
            <person name="Luzhetska M."/>
            <person name="Puhler A."/>
            <person name="Szczepanowski R."/>
            <person name="Bechthold A."/>
            <person name="Ruckert C."/>
        </authorList>
    </citation>
    <scope>NUCLEOTIDE SEQUENCE [LARGE SCALE GENOMIC DNA]</scope>
    <source>
        <strain evidence="9">ATCC 51144 / DSM 44229 / JCM 9112 / NBRC 15066 / NRRL 15764</strain>
    </source>
</reference>
<gene>
    <name evidence="8" type="ordered locus">BN6_76700</name>
</gene>
<dbReference type="InterPro" id="IPR004143">
    <property type="entry name" value="BPL_LPL_catalytic"/>
</dbReference>
<keyword evidence="3" id="KW-0067">ATP-binding</keyword>
<evidence type="ECO:0000256" key="4">
    <source>
        <dbReference type="ARBA" id="ARBA00023267"/>
    </source>
</evidence>
<evidence type="ECO:0000256" key="5">
    <source>
        <dbReference type="ARBA" id="ARBA00024227"/>
    </source>
</evidence>